<dbReference type="GO" id="GO:0032007">
    <property type="term" value="P:negative regulation of TOR signaling"/>
    <property type="evidence" value="ECO:0007669"/>
    <property type="project" value="TreeGrafter"/>
</dbReference>
<dbReference type="Proteomes" id="UP000799776">
    <property type="component" value="Unassembled WGS sequence"/>
</dbReference>
<dbReference type="OrthoDB" id="6022054at2759"/>
<dbReference type="PANTHER" id="PTHR15154">
    <property type="entry name" value="HAMARTIN"/>
    <property type="match status" value="1"/>
</dbReference>
<reference evidence="3" key="1">
    <citation type="journal article" date="2020" name="Stud. Mycol.">
        <title>101 Dothideomycetes genomes: a test case for predicting lifestyles and emergence of pathogens.</title>
        <authorList>
            <person name="Haridas S."/>
            <person name="Albert R."/>
            <person name="Binder M."/>
            <person name="Bloem J."/>
            <person name="Labutti K."/>
            <person name="Salamov A."/>
            <person name="Andreopoulos B."/>
            <person name="Baker S."/>
            <person name="Barry K."/>
            <person name="Bills G."/>
            <person name="Bluhm B."/>
            <person name="Cannon C."/>
            <person name="Castanera R."/>
            <person name="Culley D."/>
            <person name="Daum C."/>
            <person name="Ezra D."/>
            <person name="Gonzalez J."/>
            <person name="Henrissat B."/>
            <person name="Kuo A."/>
            <person name="Liang C."/>
            <person name="Lipzen A."/>
            <person name="Lutzoni F."/>
            <person name="Magnuson J."/>
            <person name="Mondo S."/>
            <person name="Nolan M."/>
            <person name="Ohm R."/>
            <person name="Pangilinan J."/>
            <person name="Park H.-J."/>
            <person name="Ramirez L."/>
            <person name="Alfaro M."/>
            <person name="Sun H."/>
            <person name="Tritt A."/>
            <person name="Yoshinaga Y."/>
            <person name="Zwiers L.-H."/>
            <person name="Turgeon B."/>
            <person name="Goodwin S."/>
            <person name="Spatafora J."/>
            <person name="Crous P."/>
            <person name="Grigoriev I."/>
        </authorList>
    </citation>
    <scope>NUCLEOTIDE SEQUENCE</scope>
    <source>
        <strain evidence="3">CBS 121410</strain>
    </source>
</reference>
<gene>
    <name evidence="3" type="ORF">K490DRAFT_23183</name>
</gene>
<feature type="coiled-coil region" evidence="1">
    <location>
        <begin position="591"/>
        <end position="656"/>
    </location>
</feature>
<evidence type="ECO:0008006" key="5">
    <source>
        <dbReference type="Google" id="ProtNLM"/>
    </source>
</evidence>
<evidence type="ECO:0000256" key="2">
    <source>
        <dbReference type="SAM" id="MobiDB-lite"/>
    </source>
</evidence>
<feature type="compositionally biased region" description="Acidic residues" evidence="2">
    <location>
        <begin position="285"/>
        <end position="296"/>
    </location>
</feature>
<organism evidence="3 4">
    <name type="scientific">Saccharata proteae CBS 121410</name>
    <dbReference type="NCBI Taxonomy" id="1314787"/>
    <lineage>
        <taxon>Eukaryota</taxon>
        <taxon>Fungi</taxon>
        <taxon>Dikarya</taxon>
        <taxon>Ascomycota</taxon>
        <taxon>Pezizomycotina</taxon>
        <taxon>Dothideomycetes</taxon>
        <taxon>Dothideomycetes incertae sedis</taxon>
        <taxon>Botryosphaeriales</taxon>
        <taxon>Saccharataceae</taxon>
        <taxon>Saccharata</taxon>
    </lineage>
</organism>
<dbReference type="InterPro" id="IPR007483">
    <property type="entry name" value="Hamartin"/>
</dbReference>
<keyword evidence="4" id="KW-1185">Reference proteome</keyword>
<evidence type="ECO:0000256" key="1">
    <source>
        <dbReference type="SAM" id="Coils"/>
    </source>
</evidence>
<dbReference type="PANTHER" id="PTHR15154:SF2">
    <property type="entry name" value="HAMARTIN"/>
    <property type="match status" value="1"/>
</dbReference>
<feature type="non-terminal residue" evidence="3">
    <location>
        <position position="764"/>
    </location>
</feature>
<proteinExistence type="predicted"/>
<keyword evidence="1" id="KW-0175">Coiled coil</keyword>
<comment type="caution">
    <text evidence="3">The sequence shown here is derived from an EMBL/GenBank/DDBJ whole genome shotgun (WGS) entry which is preliminary data.</text>
</comment>
<dbReference type="AlphaFoldDB" id="A0A9P4LTS1"/>
<dbReference type="GO" id="GO:0051726">
    <property type="term" value="P:regulation of cell cycle"/>
    <property type="evidence" value="ECO:0007669"/>
    <property type="project" value="TreeGrafter"/>
</dbReference>
<feature type="non-terminal residue" evidence="3">
    <location>
        <position position="1"/>
    </location>
</feature>
<dbReference type="Pfam" id="PF04388">
    <property type="entry name" value="Hamartin"/>
    <property type="match status" value="1"/>
</dbReference>
<feature type="region of interest" description="Disordered" evidence="2">
    <location>
        <begin position="273"/>
        <end position="296"/>
    </location>
</feature>
<sequence>LKDAVNVLDATFAEPHVPYPLPDELQHTIEAFLDADHELDQDDSQALHDALLACYNDHVRDIPPKLTPFLSVIRQLRPAIKGDARLAEWWNLVIRPTIDSCGNKRTEIEDARDFLLGVLTAEADEDKDPEGAQAAVAFRERLLDCFIYRTRLPTDDEDCVTSEDEFIARQLEAVIVDFGRKKPKVWRTSLSLLSAFVRIQPPHLYVVTETPLLQNLERCLMLDTSATVLELALTVLIMFIPHITSSIISRLPKLFLIYSRILCWDKTKPVLPEEIQSPSSPTPLETEEEDISDDETDGPVWEKLENTFDHPESGAPVITYYFTFLYGLFPLNFMSYIRKPRKWLKSVNYLGADDVILDQEVISQRTEPIRRVHLLHPNFFTTTIEDEMSESRWLKSEPADLVTECMGLCMEIPEGLDDPGPPPTAKLPDIPEALVPTDEIPAESLALDDDVTVANSATPPMDPKPSNTWRNTQSTTLTNASKESNLATLQREVMLLRNDLNFERYLKHQHLSHIGQLQRRHLKEATVESETQKLINTNRVLKAKLQKADEIYAQLKKETTTSRNLAKKWESELMAKIKALRDEQKLSRSEGDSMREDLAQAQDEIKQLRRVLDKTKGREQRANDNLTTSQHDIDHMATLRQEVESLQERLREWEQRELEFEHGKEELDRMRGKMQMASMKLDSRDYEREQMSKMYQKRIVELEKNGNMGQAPLNPNRLPPSVQQMIESTLAAHNSKLQALKKTHARLLHRYTEVEMRCQELEAE</sequence>
<protein>
    <recommendedName>
        <fullName evidence="5">Hamartin</fullName>
    </recommendedName>
</protein>
<dbReference type="EMBL" id="ML978804">
    <property type="protein sequence ID" value="KAF2083309.1"/>
    <property type="molecule type" value="Genomic_DNA"/>
</dbReference>
<evidence type="ECO:0000313" key="4">
    <source>
        <dbReference type="Proteomes" id="UP000799776"/>
    </source>
</evidence>
<evidence type="ECO:0000313" key="3">
    <source>
        <dbReference type="EMBL" id="KAF2083309.1"/>
    </source>
</evidence>
<accession>A0A9P4LTS1</accession>
<dbReference type="GO" id="GO:0033596">
    <property type="term" value="C:TSC1-TSC2 complex"/>
    <property type="evidence" value="ECO:0007669"/>
    <property type="project" value="TreeGrafter"/>
</dbReference>
<name>A0A9P4LTS1_9PEZI</name>